<evidence type="ECO:0000256" key="1">
    <source>
        <dbReference type="ARBA" id="ARBA00022443"/>
    </source>
</evidence>
<dbReference type="Proteomes" id="UP000014680">
    <property type="component" value="Unassembled WGS sequence"/>
</dbReference>
<dbReference type="PROSITE" id="PS50002">
    <property type="entry name" value="SH3"/>
    <property type="match status" value="1"/>
</dbReference>
<dbReference type="SUPFAM" id="SSF50044">
    <property type="entry name" value="SH3-domain"/>
    <property type="match status" value="1"/>
</dbReference>
<name>A0A0A1U2C1_ENTIV</name>
<evidence type="ECO:0000259" key="3">
    <source>
        <dbReference type="PROSITE" id="PS50002"/>
    </source>
</evidence>
<evidence type="ECO:0008006" key="7">
    <source>
        <dbReference type="Google" id="ProtNLM"/>
    </source>
</evidence>
<dbReference type="VEuPathDB" id="AmoebaDB:EIN_224500"/>
<dbReference type="Pfam" id="PF00169">
    <property type="entry name" value="PH"/>
    <property type="match status" value="1"/>
</dbReference>
<evidence type="ECO:0000256" key="2">
    <source>
        <dbReference type="PROSITE-ProRule" id="PRU00192"/>
    </source>
</evidence>
<proteinExistence type="predicted"/>
<dbReference type="Gene3D" id="2.30.29.30">
    <property type="entry name" value="Pleckstrin-homology domain (PH domain)/Phosphotyrosine-binding domain (PTB)"/>
    <property type="match status" value="1"/>
</dbReference>
<dbReference type="AlphaFoldDB" id="A0A0A1U2C1"/>
<dbReference type="PROSITE" id="PS50003">
    <property type="entry name" value="PH_DOMAIN"/>
    <property type="match status" value="1"/>
</dbReference>
<dbReference type="InterPro" id="IPR001849">
    <property type="entry name" value="PH_domain"/>
</dbReference>
<dbReference type="EMBL" id="KB206756">
    <property type="protein sequence ID" value="ELP88207.1"/>
    <property type="molecule type" value="Genomic_DNA"/>
</dbReference>
<accession>A0A0A1U2C1</accession>
<dbReference type="KEGG" id="eiv:EIN_224500"/>
<keyword evidence="1 2" id="KW-0728">SH3 domain</keyword>
<dbReference type="GeneID" id="14887318"/>
<dbReference type="OrthoDB" id="30449at2759"/>
<dbReference type="RefSeq" id="XP_004254978.1">
    <property type="nucleotide sequence ID" value="XM_004254930.1"/>
</dbReference>
<dbReference type="SUPFAM" id="SSF50729">
    <property type="entry name" value="PH domain-like"/>
    <property type="match status" value="1"/>
</dbReference>
<evidence type="ECO:0000259" key="4">
    <source>
        <dbReference type="PROSITE" id="PS50003"/>
    </source>
</evidence>
<dbReference type="SMART" id="SM00326">
    <property type="entry name" value="SH3"/>
    <property type="match status" value="1"/>
</dbReference>
<sequence length="204" mass="23239">MTTQYAYDVPLLRGFLTRQETSGTKGWNKKWFQNSYATPTVLDCYSNEKATKPSSSIDFKEVTDLKVVRTKSEDSDKKRYGFQFKYGKHTQKLLAEGEEEGQYWREGFSALIKLAQGKAPEKKVKAKAKDNKTDEDGLYEGEYFVQSVIDFRSSDPGVLSFRKSEYMILLGTSSSGWSPVEFGGKRGWVPTEFIARVDQTKNVN</sequence>
<dbReference type="InterPro" id="IPR001452">
    <property type="entry name" value="SH3_domain"/>
</dbReference>
<dbReference type="InterPro" id="IPR036028">
    <property type="entry name" value="SH3-like_dom_sf"/>
</dbReference>
<feature type="domain" description="SH3" evidence="3">
    <location>
        <begin position="140"/>
        <end position="199"/>
    </location>
</feature>
<dbReference type="InterPro" id="IPR011993">
    <property type="entry name" value="PH-like_dom_sf"/>
</dbReference>
<dbReference type="Gene3D" id="2.30.30.40">
    <property type="entry name" value="SH3 Domains"/>
    <property type="match status" value="1"/>
</dbReference>
<feature type="domain" description="PH" evidence="4">
    <location>
        <begin position="9"/>
        <end position="113"/>
    </location>
</feature>
<organism evidence="5 6">
    <name type="scientific">Entamoeba invadens IP1</name>
    <dbReference type="NCBI Taxonomy" id="370355"/>
    <lineage>
        <taxon>Eukaryota</taxon>
        <taxon>Amoebozoa</taxon>
        <taxon>Evosea</taxon>
        <taxon>Archamoebae</taxon>
        <taxon>Mastigamoebida</taxon>
        <taxon>Entamoebidae</taxon>
        <taxon>Entamoeba</taxon>
    </lineage>
</organism>
<evidence type="ECO:0000313" key="6">
    <source>
        <dbReference type="Proteomes" id="UP000014680"/>
    </source>
</evidence>
<dbReference type="Pfam" id="PF00018">
    <property type="entry name" value="SH3_1"/>
    <property type="match status" value="1"/>
</dbReference>
<reference evidence="5 6" key="1">
    <citation type="submission" date="2012-10" db="EMBL/GenBank/DDBJ databases">
        <authorList>
            <person name="Zafar N."/>
            <person name="Inman J."/>
            <person name="Hall N."/>
            <person name="Lorenzi H."/>
            <person name="Caler E."/>
        </authorList>
    </citation>
    <scope>NUCLEOTIDE SEQUENCE [LARGE SCALE GENOMIC DNA]</scope>
    <source>
        <strain evidence="5 6">IP1</strain>
    </source>
</reference>
<protein>
    <recommendedName>
        <fullName evidence="7">SH3 domain-containing protein</fullName>
    </recommendedName>
</protein>
<gene>
    <name evidence="5" type="ORF">EIN_224500</name>
</gene>
<keyword evidence="6" id="KW-1185">Reference proteome</keyword>
<evidence type="ECO:0000313" key="5">
    <source>
        <dbReference type="EMBL" id="ELP88207.1"/>
    </source>
</evidence>